<dbReference type="EMBL" id="KI672937">
    <property type="protein sequence ID" value="ETL40000.1"/>
    <property type="molecule type" value="Genomic_DNA"/>
</dbReference>
<protein>
    <submittedName>
        <fullName evidence="1">Uncharacterized protein</fullName>
    </submittedName>
</protein>
<name>W2GWC7_PHYNI</name>
<gene>
    <name evidence="1" type="ORF">L915_08785</name>
    <name evidence="2" type="ORF">L916_08714</name>
</gene>
<dbReference type="AlphaFoldDB" id="W2GWC7"/>
<dbReference type="Proteomes" id="UP000053864">
    <property type="component" value="Unassembled WGS sequence"/>
</dbReference>
<dbReference type="Proteomes" id="UP000053236">
    <property type="component" value="Unassembled WGS sequence"/>
</dbReference>
<evidence type="ECO:0000313" key="3">
    <source>
        <dbReference type="Proteomes" id="UP000053864"/>
    </source>
</evidence>
<reference evidence="1" key="1">
    <citation type="submission" date="2013-11" db="EMBL/GenBank/DDBJ databases">
        <title>The Genome Sequence of Phytophthora parasitica CJ02B3.</title>
        <authorList>
            <consortium name="The Broad Institute Genomics Platform"/>
            <person name="Russ C."/>
            <person name="Tyler B."/>
            <person name="Panabieres F."/>
            <person name="Shan W."/>
            <person name="Tripathy S."/>
            <person name="Grunwald N."/>
            <person name="Machado M."/>
            <person name="Johnson C.S."/>
            <person name="Arredondo F."/>
            <person name="Hong C."/>
            <person name="Coffey M."/>
            <person name="Young S.K."/>
            <person name="Zeng Q."/>
            <person name="Gargeya S."/>
            <person name="Fitzgerald M."/>
            <person name="Abouelleil A."/>
            <person name="Alvarado L."/>
            <person name="Chapman S.B."/>
            <person name="Gainer-Dewar J."/>
            <person name="Goldberg J."/>
            <person name="Griggs A."/>
            <person name="Gujja S."/>
            <person name="Hansen M."/>
            <person name="Howarth C."/>
            <person name="Imamovic A."/>
            <person name="Ireland A."/>
            <person name="Larimer J."/>
            <person name="McCowan C."/>
            <person name="Murphy C."/>
            <person name="Pearson M."/>
            <person name="Poon T.W."/>
            <person name="Priest M."/>
            <person name="Roberts A."/>
            <person name="Saif S."/>
            <person name="Shea T."/>
            <person name="Sykes S."/>
            <person name="Wortman J."/>
            <person name="Nusbaum C."/>
            <person name="Birren B."/>
        </authorList>
    </citation>
    <scope>NUCLEOTIDE SEQUENCE [LARGE SCALE GENOMIC DNA]</scope>
    <source>
        <strain evidence="1">CJ02B3</strain>
    </source>
</reference>
<reference evidence="2 3" key="2">
    <citation type="submission" date="2013-11" db="EMBL/GenBank/DDBJ databases">
        <title>The Genome Sequence of Phytophthora parasitica CJ05E6.</title>
        <authorList>
            <consortium name="The Broad Institute Genomics Platform"/>
            <person name="Russ C."/>
            <person name="Tyler B."/>
            <person name="Panabieres F."/>
            <person name="Shan W."/>
            <person name="Tripathy S."/>
            <person name="Grunwald N."/>
            <person name="Machado M."/>
            <person name="Johnson C.S."/>
            <person name="Arredondo F."/>
            <person name="Hong C."/>
            <person name="Coffey M."/>
            <person name="Young S.K."/>
            <person name="Zeng Q."/>
            <person name="Gargeya S."/>
            <person name="Fitzgerald M."/>
            <person name="Abouelleil A."/>
            <person name="Alvarado L."/>
            <person name="Chapman S.B."/>
            <person name="Gainer-Dewar J."/>
            <person name="Goldberg J."/>
            <person name="Griggs A."/>
            <person name="Gujja S."/>
            <person name="Hansen M."/>
            <person name="Howarth C."/>
            <person name="Imamovic A."/>
            <person name="Ireland A."/>
            <person name="Larimer J."/>
            <person name="McCowan C."/>
            <person name="Murphy C."/>
            <person name="Pearson M."/>
            <person name="Poon T.W."/>
            <person name="Priest M."/>
            <person name="Roberts A."/>
            <person name="Saif S."/>
            <person name="Shea T."/>
            <person name="Sykes S."/>
            <person name="Wortman J."/>
            <person name="Nusbaum C."/>
            <person name="Birren B."/>
        </authorList>
    </citation>
    <scope>NUCLEOTIDE SEQUENCE [LARGE SCALE GENOMIC DNA]</scope>
    <source>
        <strain evidence="2 3">CJ05E6</strain>
    </source>
</reference>
<proteinExistence type="predicted"/>
<evidence type="ECO:0000313" key="2">
    <source>
        <dbReference type="EMBL" id="ETL40000.1"/>
    </source>
</evidence>
<accession>W2GWC7</accession>
<sequence>VIPTDYYPIEEVSSQILISFRLQPGRAMLRTPKRVREGSHDESLIPAKRVTRQRCHFSCSNRSSIARDEAHRQIFNWAKSSHVRCSSTGRRVVARATLGEIQEWRVEASCCCTR</sequence>
<organism evidence="1">
    <name type="scientific">Phytophthora nicotianae</name>
    <name type="common">Potato buckeye rot agent</name>
    <name type="synonym">Phytophthora parasitica</name>
    <dbReference type="NCBI Taxonomy" id="4792"/>
    <lineage>
        <taxon>Eukaryota</taxon>
        <taxon>Sar</taxon>
        <taxon>Stramenopiles</taxon>
        <taxon>Oomycota</taxon>
        <taxon>Peronosporomycetes</taxon>
        <taxon>Peronosporales</taxon>
        <taxon>Peronosporaceae</taxon>
        <taxon>Phytophthora</taxon>
    </lineage>
</organism>
<feature type="non-terminal residue" evidence="1">
    <location>
        <position position="1"/>
    </location>
</feature>
<evidence type="ECO:0000313" key="1">
    <source>
        <dbReference type="EMBL" id="ETK86591.1"/>
    </source>
</evidence>
<dbReference type="EMBL" id="KI686305">
    <property type="protein sequence ID" value="ETK86591.1"/>
    <property type="molecule type" value="Genomic_DNA"/>
</dbReference>